<comment type="subunit">
    <text evidence="7">The Tat system comprises two distinct complexes: a TatABC complex, containing multiple copies of TatA, TatB and TatC subunits, and a separate TatA complex, containing only TatA subunits. Substrates initially bind to the TatABC complex, which probably triggers association of the separate TatA complex to form the active translocon.</text>
</comment>
<name>A0ABP7ZY71_9MICO</name>
<protein>
    <recommendedName>
        <fullName evidence="7">Sec-independent protein translocase protein TatC</fullName>
    </recommendedName>
</protein>
<evidence type="ECO:0000256" key="2">
    <source>
        <dbReference type="ARBA" id="ARBA00022692"/>
    </source>
</evidence>
<evidence type="ECO:0000256" key="1">
    <source>
        <dbReference type="ARBA" id="ARBA00004141"/>
    </source>
</evidence>
<keyword evidence="4 7" id="KW-1133">Transmembrane helix</keyword>
<evidence type="ECO:0000256" key="6">
    <source>
        <dbReference type="ARBA" id="ARBA00023136"/>
    </source>
</evidence>
<keyword evidence="6 7" id="KW-0472">Membrane</keyword>
<dbReference type="Pfam" id="PF00902">
    <property type="entry name" value="TatC"/>
    <property type="match status" value="1"/>
</dbReference>
<keyword evidence="3 7" id="KW-0653">Protein transport</keyword>
<feature type="transmembrane region" description="Helical" evidence="7">
    <location>
        <begin position="87"/>
        <end position="108"/>
    </location>
</feature>
<dbReference type="PANTHER" id="PTHR30371:SF0">
    <property type="entry name" value="SEC-INDEPENDENT PROTEIN TRANSLOCASE PROTEIN TATC, CHLOROPLASTIC-RELATED"/>
    <property type="match status" value="1"/>
</dbReference>
<dbReference type="PRINTS" id="PR01840">
    <property type="entry name" value="TATCFAMILY"/>
</dbReference>
<dbReference type="RefSeq" id="WP_344752851.1">
    <property type="nucleotide sequence ID" value="NZ_BAABBW010000002.1"/>
</dbReference>
<evidence type="ECO:0000313" key="9">
    <source>
        <dbReference type="Proteomes" id="UP001501079"/>
    </source>
</evidence>
<feature type="transmembrane region" description="Helical" evidence="7">
    <location>
        <begin position="226"/>
        <end position="248"/>
    </location>
</feature>
<organism evidence="8 9">
    <name type="scientific">Gryllotalpicola koreensis</name>
    <dbReference type="NCBI Taxonomy" id="993086"/>
    <lineage>
        <taxon>Bacteria</taxon>
        <taxon>Bacillati</taxon>
        <taxon>Actinomycetota</taxon>
        <taxon>Actinomycetes</taxon>
        <taxon>Micrococcales</taxon>
        <taxon>Microbacteriaceae</taxon>
        <taxon>Gryllotalpicola</taxon>
    </lineage>
</organism>
<keyword evidence="9" id="KW-1185">Reference proteome</keyword>
<evidence type="ECO:0000256" key="7">
    <source>
        <dbReference type="HAMAP-Rule" id="MF_00902"/>
    </source>
</evidence>
<evidence type="ECO:0000256" key="3">
    <source>
        <dbReference type="ARBA" id="ARBA00022927"/>
    </source>
</evidence>
<dbReference type="PANTHER" id="PTHR30371">
    <property type="entry name" value="SEC-INDEPENDENT PROTEIN TRANSLOCASE PROTEIN TATC"/>
    <property type="match status" value="1"/>
</dbReference>
<feature type="transmembrane region" description="Helical" evidence="7">
    <location>
        <begin position="169"/>
        <end position="192"/>
    </location>
</feature>
<gene>
    <name evidence="7 8" type="primary">tatC</name>
    <name evidence="8" type="ORF">GCM10022287_14880</name>
</gene>
<evidence type="ECO:0000313" key="8">
    <source>
        <dbReference type="EMBL" id="GAA4173049.1"/>
    </source>
</evidence>
<evidence type="ECO:0000256" key="4">
    <source>
        <dbReference type="ARBA" id="ARBA00022989"/>
    </source>
</evidence>
<comment type="caution">
    <text evidence="8">The sequence shown here is derived from an EMBL/GenBank/DDBJ whole genome shotgun (WGS) entry which is preliminary data.</text>
</comment>
<proteinExistence type="inferred from homology"/>
<evidence type="ECO:0000256" key="5">
    <source>
        <dbReference type="ARBA" id="ARBA00023010"/>
    </source>
</evidence>
<feature type="transmembrane region" description="Helical" evidence="7">
    <location>
        <begin position="120"/>
        <end position="142"/>
    </location>
</feature>
<reference evidence="9" key="1">
    <citation type="journal article" date="2019" name="Int. J. Syst. Evol. Microbiol.">
        <title>The Global Catalogue of Microorganisms (GCM) 10K type strain sequencing project: providing services to taxonomists for standard genome sequencing and annotation.</title>
        <authorList>
            <consortium name="The Broad Institute Genomics Platform"/>
            <consortium name="The Broad Institute Genome Sequencing Center for Infectious Disease"/>
            <person name="Wu L."/>
            <person name="Ma J."/>
        </authorList>
    </citation>
    <scope>NUCLEOTIDE SEQUENCE [LARGE SCALE GENOMIC DNA]</scope>
    <source>
        <strain evidence="9">JCM 17591</strain>
    </source>
</reference>
<comment type="similarity">
    <text evidence="7">Belongs to the TatC family.</text>
</comment>
<feature type="transmembrane region" description="Helical" evidence="7">
    <location>
        <begin position="204"/>
        <end position="220"/>
    </location>
</feature>
<keyword evidence="5 7" id="KW-0811">Translocation</keyword>
<dbReference type="NCBIfam" id="TIGR00945">
    <property type="entry name" value="tatC"/>
    <property type="match status" value="1"/>
</dbReference>
<comment type="function">
    <text evidence="7">Part of the twin-arginine translocation (Tat) system that transports large folded proteins containing a characteristic twin-arginine motif in their signal peptide across membranes. Together with TatB, TatC is part of a receptor directly interacting with Tat signal peptides.</text>
</comment>
<comment type="subcellular location">
    <subcellularLocation>
        <location evidence="7">Cell membrane</location>
        <topology evidence="7">Multi-pass membrane protein</topology>
    </subcellularLocation>
    <subcellularLocation>
        <location evidence="1">Membrane</location>
        <topology evidence="1">Multi-pass membrane protein</topology>
    </subcellularLocation>
</comment>
<sequence>MSATAAKAGRAAKDPDGRMSLGQHLIELRNRAMIAAAGIIVAAIGGWFLQPFVWDALSAPIHALADSRNATLNYPSLTAAFDLRMQLTLYIGLVISSPLWLYEIFAFLTPGLTGKEKRYIFGFFFSAVPLFLGGCAFGWYVAPHIVTLFASFAPEQDASILNAGDYLTFMLKLILAVGVAFVTPVFIVLLNMMGIISAASIIKAWRWAVLGSIIFAALATPSTDVVSMLILAVPLVLLYFAAAAFTWVHDKRKNRAAANLDAELAT</sequence>
<dbReference type="InterPro" id="IPR002033">
    <property type="entry name" value="TatC"/>
</dbReference>
<keyword evidence="2 7" id="KW-0812">Transmembrane</keyword>
<feature type="transmembrane region" description="Helical" evidence="7">
    <location>
        <begin position="28"/>
        <end position="49"/>
    </location>
</feature>
<dbReference type="Proteomes" id="UP001501079">
    <property type="component" value="Unassembled WGS sequence"/>
</dbReference>
<dbReference type="HAMAP" id="MF_00902">
    <property type="entry name" value="TatC"/>
    <property type="match status" value="1"/>
</dbReference>
<keyword evidence="7" id="KW-0813">Transport</keyword>
<accession>A0ABP7ZY71</accession>
<dbReference type="EMBL" id="BAABBW010000002">
    <property type="protein sequence ID" value="GAA4173049.1"/>
    <property type="molecule type" value="Genomic_DNA"/>
</dbReference>
<keyword evidence="7" id="KW-1003">Cell membrane</keyword>